<keyword evidence="2" id="KW-1185">Reference proteome</keyword>
<protein>
    <submittedName>
        <fullName evidence="1">Uncharacterized protein</fullName>
    </submittedName>
</protein>
<organism evidence="1 2">
    <name type="scientific">Propioniciclava sinopodophylli</name>
    <dbReference type="NCBI Taxonomy" id="1837344"/>
    <lineage>
        <taxon>Bacteria</taxon>
        <taxon>Bacillati</taxon>
        <taxon>Actinomycetota</taxon>
        <taxon>Actinomycetes</taxon>
        <taxon>Propionibacteriales</taxon>
        <taxon>Propionibacteriaceae</taxon>
        <taxon>Propioniciclava</taxon>
    </lineage>
</organism>
<name>A0A4Q9KGJ2_9ACTN</name>
<proteinExistence type="predicted"/>
<evidence type="ECO:0000313" key="2">
    <source>
        <dbReference type="Proteomes" id="UP000292373"/>
    </source>
</evidence>
<accession>A0A4Q9KGJ2</accession>
<dbReference type="OrthoDB" id="4870610at2"/>
<evidence type="ECO:0000313" key="1">
    <source>
        <dbReference type="EMBL" id="TBT88435.1"/>
    </source>
</evidence>
<sequence length="326" mass="35408">MPHPRFPEIDGQRGFATTSQLLAAGWTYSALSHLVATTGSRVLPRVYLPHQSHVAVDDITVAGWLWAGHDTALTGTRALARHGLALTAFSPITRFLTRRNGRNRETIHGMELRRTRRAPRASVRDDIAVAPVERALVDAARYKEASARDITGWTIAALQRRLTTLDRLDAEVTASGWIGLGAVTDGCAAFRRGAWSLPEATLGTLVAEDPRFPRMLPNPRLEDESGVLIGRPDGYFEEEGVVVQVHSRAFHDGEAPDGRDRWNATVQADNRYTAVGLAVIGVTPTALAESPTRFLDELAATLVTHRGRAPKGVRVVLDAPPGDKSG</sequence>
<comment type="caution">
    <text evidence="1">The sequence shown here is derived from an EMBL/GenBank/DDBJ whole genome shotgun (WGS) entry which is preliminary data.</text>
</comment>
<dbReference type="EMBL" id="SDMQ01000001">
    <property type="protein sequence ID" value="TBT88435.1"/>
    <property type="molecule type" value="Genomic_DNA"/>
</dbReference>
<dbReference type="RefSeq" id="WP_131166566.1">
    <property type="nucleotide sequence ID" value="NZ_SDMQ01000001.1"/>
</dbReference>
<dbReference type="Proteomes" id="UP000292373">
    <property type="component" value="Unassembled WGS sequence"/>
</dbReference>
<dbReference type="AlphaFoldDB" id="A0A4Q9KGJ2"/>
<reference evidence="1 2" key="1">
    <citation type="submission" date="2019-01" db="EMBL/GenBank/DDBJ databases">
        <title>Lactibacter flavus gen. nov., sp. nov., a novel bacterium of the family Propionibacteriaceae isolated from raw milk and dairy products.</title>
        <authorList>
            <person name="Huptas C."/>
            <person name="Wenning M."/>
            <person name="Breitenwieser F."/>
            <person name="Doll E."/>
            <person name="Von Neubeck M."/>
            <person name="Busse H.-J."/>
            <person name="Scherer S."/>
        </authorList>
    </citation>
    <scope>NUCLEOTIDE SEQUENCE [LARGE SCALE GENOMIC DNA]</scope>
    <source>
        <strain evidence="1 2">KCTC 33808</strain>
    </source>
</reference>
<gene>
    <name evidence="1" type="ORF">ET989_00265</name>
</gene>